<protein>
    <submittedName>
        <fullName evidence="1">Uncharacterized protein</fullName>
    </submittedName>
</protein>
<gene>
    <name evidence="1" type="ORF">BV22DRAFT_1195306</name>
</gene>
<accession>A0ACB8BHC9</accession>
<reference evidence="1" key="1">
    <citation type="journal article" date="2021" name="New Phytol.">
        <title>Evolutionary innovations through gain and loss of genes in the ectomycorrhizal Boletales.</title>
        <authorList>
            <person name="Wu G."/>
            <person name="Miyauchi S."/>
            <person name="Morin E."/>
            <person name="Kuo A."/>
            <person name="Drula E."/>
            <person name="Varga T."/>
            <person name="Kohler A."/>
            <person name="Feng B."/>
            <person name="Cao Y."/>
            <person name="Lipzen A."/>
            <person name="Daum C."/>
            <person name="Hundley H."/>
            <person name="Pangilinan J."/>
            <person name="Johnson J."/>
            <person name="Barry K."/>
            <person name="LaButti K."/>
            <person name="Ng V."/>
            <person name="Ahrendt S."/>
            <person name="Min B."/>
            <person name="Choi I.G."/>
            <person name="Park H."/>
            <person name="Plett J.M."/>
            <person name="Magnuson J."/>
            <person name="Spatafora J.W."/>
            <person name="Nagy L.G."/>
            <person name="Henrissat B."/>
            <person name="Grigoriev I.V."/>
            <person name="Yang Z.L."/>
            <person name="Xu J."/>
            <person name="Martin F.M."/>
        </authorList>
    </citation>
    <scope>NUCLEOTIDE SEQUENCE</scope>
    <source>
        <strain evidence="1">KUC20120723A-06</strain>
    </source>
</reference>
<name>A0ACB8BHC9_9AGAM</name>
<proteinExistence type="predicted"/>
<organism evidence="1 2">
    <name type="scientific">Leucogyrophana mollusca</name>
    <dbReference type="NCBI Taxonomy" id="85980"/>
    <lineage>
        <taxon>Eukaryota</taxon>
        <taxon>Fungi</taxon>
        <taxon>Dikarya</taxon>
        <taxon>Basidiomycota</taxon>
        <taxon>Agaricomycotina</taxon>
        <taxon>Agaricomycetes</taxon>
        <taxon>Agaricomycetidae</taxon>
        <taxon>Boletales</taxon>
        <taxon>Boletales incertae sedis</taxon>
        <taxon>Leucogyrophana</taxon>
    </lineage>
</organism>
<sequence length="362" mass="42362">MSTATTTGSMSPIGLLDLPNETLLGILAQQNAHTIKDLSLVCKRLNTICGHWTFQTYYLCLRMDMDWSNRDRRDKRLTPLDTSETMEKWDREAVLARLTHLSEKATYVRELVIYNVSQKDMDLFPEDTMPELERVLKLCTQVTTVTLKISSDGTMPLFMWEWFTTLPLRVLNVGRLAPPEGQLQPLTKVTHFEGFFYDKTRPFLYLVKPQYIVLNYWQIYDRTPATSFFKPTREQFPDLKSIRIKLFFSCSYNDALFDFSEVPQAKININFELSAPYKVMYPAAWKRFKKTLPKVFVEDLTGFDVNRRDDKYINVSRPPQDVIDKGWTPQHADHLQGVEQEELEQAAVTAYARYRLTRELEF</sequence>
<dbReference type="Proteomes" id="UP000790709">
    <property type="component" value="Unassembled WGS sequence"/>
</dbReference>
<keyword evidence="2" id="KW-1185">Reference proteome</keyword>
<evidence type="ECO:0000313" key="1">
    <source>
        <dbReference type="EMBL" id="KAH7925230.1"/>
    </source>
</evidence>
<dbReference type="EMBL" id="MU266406">
    <property type="protein sequence ID" value="KAH7925230.1"/>
    <property type="molecule type" value="Genomic_DNA"/>
</dbReference>
<evidence type="ECO:0000313" key="2">
    <source>
        <dbReference type="Proteomes" id="UP000790709"/>
    </source>
</evidence>
<comment type="caution">
    <text evidence="1">The sequence shown here is derived from an EMBL/GenBank/DDBJ whole genome shotgun (WGS) entry which is preliminary data.</text>
</comment>